<evidence type="ECO:0000256" key="2">
    <source>
        <dbReference type="ARBA" id="ARBA00022519"/>
    </source>
</evidence>
<dbReference type="GO" id="GO:0016020">
    <property type="term" value="C:membrane"/>
    <property type="evidence" value="ECO:0007669"/>
    <property type="project" value="InterPro"/>
</dbReference>
<evidence type="ECO:0000256" key="5">
    <source>
        <dbReference type="ARBA" id="ARBA00022692"/>
    </source>
</evidence>
<evidence type="ECO:0000256" key="12">
    <source>
        <dbReference type="SAM" id="Phobius"/>
    </source>
</evidence>
<dbReference type="InterPro" id="IPR001264">
    <property type="entry name" value="Glyco_trans_51"/>
</dbReference>
<evidence type="ECO:0000259" key="13">
    <source>
        <dbReference type="Pfam" id="PF00912"/>
    </source>
</evidence>
<dbReference type="GO" id="GO:0008360">
    <property type="term" value="P:regulation of cell shape"/>
    <property type="evidence" value="ECO:0007669"/>
    <property type="project" value="UniProtKB-KW"/>
</dbReference>
<dbReference type="Proteomes" id="UP000253934">
    <property type="component" value="Unassembled WGS sequence"/>
</dbReference>
<evidence type="ECO:0000256" key="1">
    <source>
        <dbReference type="ARBA" id="ARBA00022475"/>
    </source>
</evidence>
<dbReference type="Gene3D" id="1.10.3810.10">
    <property type="entry name" value="Biosynthetic peptidoglycan transglycosylase-like"/>
    <property type="match status" value="1"/>
</dbReference>
<keyword evidence="15" id="KW-1185">Reference proteome</keyword>
<dbReference type="SUPFAM" id="SSF53955">
    <property type="entry name" value="Lysozyme-like"/>
    <property type="match status" value="1"/>
</dbReference>
<evidence type="ECO:0000313" key="15">
    <source>
        <dbReference type="Proteomes" id="UP000253934"/>
    </source>
</evidence>
<evidence type="ECO:0000313" key="14">
    <source>
        <dbReference type="EMBL" id="RDB36948.1"/>
    </source>
</evidence>
<protein>
    <recommendedName>
        <fullName evidence="13">Glycosyl transferase family 51 domain-containing protein</fullName>
    </recommendedName>
</protein>
<keyword evidence="5 12" id="KW-0812">Transmembrane</keyword>
<reference evidence="14" key="1">
    <citation type="submission" date="2018-04" db="EMBL/GenBank/DDBJ databases">
        <title>Draft genome sequence of the Candidatus Spirobacillus cienkowskii, a pathogen of freshwater Daphnia species, reconstructed from hemolymph metagenomic reads.</title>
        <authorList>
            <person name="Bresciani L."/>
            <person name="Lemos L.N."/>
            <person name="Wale N."/>
            <person name="Lin J.Y."/>
            <person name="Fernandes G.R."/>
            <person name="Duffy M.A."/>
            <person name="Rodrigues J.M."/>
        </authorList>
    </citation>
    <scope>NUCLEOTIDE SEQUENCE [LARGE SCALE GENOMIC DNA]</scope>
    <source>
        <strain evidence="14">Binning01</strain>
    </source>
</reference>
<keyword evidence="6" id="KW-0133">Cell shape</keyword>
<name>A0A369KT68_9BACT</name>
<sequence length="294" mass="34640">MRIFSFYFWFFQFPLWIFLVFLFWFIPWVFLLYLGVLVYFPYDSQGKTRYMRVTGPVVGFFTDQWVAEKDIPKLCKKALIAAEDNRYYDHIGVDFKSLQQNFSQNKKNFKLKRGGSTITQQLVKNAFLSREKNNIRKSREVIGALILNAIMSKEMQLGWYFNVVEFGSEIYGIENAARTYFNTSAKNLNAAQCVALVTILPSPNKWNQSIKNKSLTNFFIQRYNKINYNMKEMRFISSKENDIIKKMDLGFINKSIITQKLQPNKNNIPKNSPKELNQNKGIFQEENEDDIDDE</sequence>
<evidence type="ECO:0000256" key="8">
    <source>
        <dbReference type="ARBA" id="ARBA00022989"/>
    </source>
</evidence>
<keyword evidence="4" id="KW-0808">Transferase</keyword>
<keyword evidence="10" id="KW-0961">Cell wall biogenesis/degradation</keyword>
<dbReference type="GO" id="GO:0009252">
    <property type="term" value="P:peptidoglycan biosynthetic process"/>
    <property type="evidence" value="ECO:0007669"/>
    <property type="project" value="UniProtKB-KW"/>
</dbReference>
<dbReference type="GO" id="GO:0009274">
    <property type="term" value="C:peptidoglycan-based cell wall"/>
    <property type="evidence" value="ECO:0007669"/>
    <property type="project" value="InterPro"/>
</dbReference>
<keyword evidence="3" id="KW-0328">Glycosyltransferase</keyword>
<dbReference type="EMBL" id="QOVW01000016">
    <property type="protein sequence ID" value="RDB36948.1"/>
    <property type="molecule type" value="Genomic_DNA"/>
</dbReference>
<evidence type="ECO:0000256" key="11">
    <source>
        <dbReference type="SAM" id="MobiDB-lite"/>
    </source>
</evidence>
<keyword evidence="7" id="KW-0573">Peptidoglycan synthesis</keyword>
<evidence type="ECO:0000256" key="10">
    <source>
        <dbReference type="ARBA" id="ARBA00023316"/>
    </source>
</evidence>
<feature type="domain" description="Glycosyl transferase family 51" evidence="13">
    <location>
        <begin position="63"/>
        <end position="227"/>
    </location>
</feature>
<accession>A0A369KT68</accession>
<dbReference type="InterPro" id="IPR023346">
    <property type="entry name" value="Lysozyme-like_dom_sf"/>
</dbReference>
<dbReference type="RefSeq" id="WP_338636700.1">
    <property type="nucleotide sequence ID" value="NZ_CP146516.1"/>
</dbReference>
<keyword evidence="1" id="KW-1003">Cell membrane</keyword>
<organism evidence="14 15">
    <name type="scientific">Spirobacillus cienkowskii</name>
    <dbReference type="NCBI Taxonomy" id="495820"/>
    <lineage>
        <taxon>Bacteria</taxon>
        <taxon>Pseudomonadati</taxon>
        <taxon>Bdellovibrionota</taxon>
        <taxon>Oligoflexia</taxon>
        <taxon>Silvanigrellales</taxon>
        <taxon>Spirobacillus</taxon>
    </lineage>
</organism>
<dbReference type="GO" id="GO:0071555">
    <property type="term" value="P:cell wall organization"/>
    <property type="evidence" value="ECO:0007669"/>
    <property type="project" value="UniProtKB-KW"/>
</dbReference>
<keyword evidence="9 12" id="KW-0472">Membrane</keyword>
<evidence type="ECO:0000256" key="4">
    <source>
        <dbReference type="ARBA" id="ARBA00022679"/>
    </source>
</evidence>
<gene>
    <name evidence="14" type="ORF">DCC88_02525</name>
</gene>
<proteinExistence type="predicted"/>
<dbReference type="InterPro" id="IPR011812">
    <property type="entry name" value="Pep_trsgly"/>
</dbReference>
<evidence type="ECO:0000256" key="3">
    <source>
        <dbReference type="ARBA" id="ARBA00022676"/>
    </source>
</evidence>
<evidence type="ECO:0000256" key="9">
    <source>
        <dbReference type="ARBA" id="ARBA00023136"/>
    </source>
</evidence>
<dbReference type="PANTHER" id="PTHR30400:SF0">
    <property type="entry name" value="BIOSYNTHETIC PEPTIDOGLYCAN TRANSGLYCOSYLASE"/>
    <property type="match status" value="1"/>
</dbReference>
<keyword evidence="2" id="KW-0997">Cell inner membrane</keyword>
<dbReference type="AlphaFoldDB" id="A0A369KT68"/>
<evidence type="ECO:0000256" key="7">
    <source>
        <dbReference type="ARBA" id="ARBA00022984"/>
    </source>
</evidence>
<feature type="region of interest" description="Disordered" evidence="11">
    <location>
        <begin position="263"/>
        <end position="294"/>
    </location>
</feature>
<evidence type="ECO:0000256" key="6">
    <source>
        <dbReference type="ARBA" id="ARBA00022960"/>
    </source>
</evidence>
<keyword evidence="8 12" id="KW-1133">Transmembrane helix</keyword>
<feature type="transmembrane region" description="Helical" evidence="12">
    <location>
        <begin position="15"/>
        <end position="42"/>
    </location>
</feature>
<dbReference type="PANTHER" id="PTHR30400">
    <property type="entry name" value="MONOFUNCTIONAL BIOSYNTHETIC PEPTIDOGLYCAN TRANSGLYCOSYLASE"/>
    <property type="match status" value="1"/>
</dbReference>
<dbReference type="InterPro" id="IPR036950">
    <property type="entry name" value="PBP_transglycosylase"/>
</dbReference>
<dbReference type="Pfam" id="PF00912">
    <property type="entry name" value="Transgly"/>
    <property type="match status" value="1"/>
</dbReference>
<feature type="compositionally biased region" description="Acidic residues" evidence="11">
    <location>
        <begin position="285"/>
        <end position="294"/>
    </location>
</feature>
<comment type="caution">
    <text evidence="14">The sequence shown here is derived from an EMBL/GenBank/DDBJ whole genome shotgun (WGS) entry which is preliminary data.</text>
</comment>
<dbReference type="GO" id="GO:0016763">
    <property type="term" value="F:pentosyltransferase activity"/>
    <property type="evidence" value="ECO:0007669"/>
    <property type="project" value="InterPro"/>
</dbReference>